<dbReference type="EMBL" id="WIGM01000456">
    <property type="protein sequence ID" value="KAF6824713.1"/>
    <property type="molecule type" value="Genomic_DNA"/>
</dbReference>
<organism evidence="1 2">
    <name type="scientific">Colletotrichum musicola</name>
    <dbReference type="NCBI Taxonomy" id="2175873"/>
    <lineage>
        <taxon>Eukaryota</taxon>
        <taxon>Fungi</taxon>
        <taxon>Dikarya</taxon>
        <taxon>Ascomycota</taxon>
        <taxon>Pezizomycotina</taxon>
        <taxon>Sordariomycetes</taxon>
        <taxon>Hypocreomycetidae</taxon>
        <taxon>Glomerellales</taxon>
        <taxon>Glomerellaceae</taxon>
        <taxon>Colletotrichum</taxon>
        <taxon>Colletotrichum orchidearum species complex</taxon>
    </lineage>
</organism>
<dbReference type="AlphaFoldDB" id="A0A8H6K4T1"/>
<keyword evidence="2" id="KW-1185">Reference proteome</keyword>
<proteinExistence type="predicted"/>
<reference evidence="1" key="1">
    <citation type="journal article" date="2020" name="Phytopathology">
        <title>Genome Sequence Resources of Colletotrichum truncatum, C. plurivorum, C. musicola, and C. sojae: Four Species Pathogenic to Soybean (Glycine max).</title>
        <authorList>
            <person name="Rogerio F."/>
            <person name="Boufleur T.R."/>
            <person name="Ciampi-Guillardi M."/>
            <person name="Sukno S.A."/>
            <person name="Thon M.R."/>
            <person name="Massola Junior N.S."/>
            <person name="Baroncelli R."/>
        </authorList>
    </citation>
    <scope>NUCLEOTIDE SEQUENCE</scope>
    <source>
        <strain evidence="1">LFN0074</strain>
    </source>
</reference>
<protein>
    <submittedName>
        <fullName evidence="1">Uncharacterized protein</fullName>
    </submittedName>
</protein>
<comment type="caution">
    <text evidence="1">The sequence shown here is derived from an EMBL/GenBank/DDBJ whole genome shotgun (WGS) entry which is preliminary data.</text>
</comment>
<dbReference type="Proteomes" id="UP000639643">
    <property type="component" value="Unassembled WGS sequence"/>
</dbReference>
<evidence type="ECO:0000313" key="2">
    <source>
        <dbReference type="Proteomes" id="UP000639643"/>
    </source>
</evidence>
<evidence type="ECO:0000313" key="1">
    <source>
        <dbReference type="EMBL" id="KAF6824713.1"/>
    </source>
</evidence>
<accession>A0A8H6K4T1</accession>
<gene>
    <name evidence="1" type="ORF">CMUS01_10125</name>
</gene>
<name>A0A8H6K4T1_9PEZI</name>
<sequence length="122" mass="13871">MDCYPHAALTPILVPNPDDDMATDDLSFLRIGISSFNKNTHRPPPGPIHSTGVHFRARPVHYRLGMREMNRVFSEVKCDKRVVKYYRLSYNRINRNLAPPLCQLMLMSMITATVASLTATPE</sequence>